<sequence>MPKLMIVVGSVRPGRIGLPIANWVRATVAGDARFECDWADLQEMGLPFMDEPNHPKLHQYTKDHTFAWSARVDAADAFIFVSPEYNFSYAPALKNALDYLNREWWRKPLGHVSYGGISAGTRAVTALRPVELCVGLVPTVANVEIPWAAKNIDDNGEFIPLESQERVLTAQLDELVDLDGVLRPLRAARA</sequence>
<dbReference type="SUPFAM" id="SSF52218">
    <property type="entry name" value="Flavoproteins"/>
    <property type="match status" value="1"/>
</dbReference>
<protein>
    <submittedName>
        <fullName evidence="2">NAD(P)H-dependent oxidoreductase</fullName>
    </submittedName>
</protein>
<dbReference type="RefSeq" id="WP_104095787.1">
    <property type="nucleotide sequence ID" value="NZ_JACHBP010000001.1"/>
</dbReference>
<evidence type="ECO:0000313" key="3">
    <source>
        <dbReference type="Proteomes" id="UP000298488"/>
    </source>
</evidence>
<dbReference type="EMBL" id="SOFI01000003">
    <property type="protein sequence ID" value="TFB79919.1"/>
    <property type="molecule type" value="Genomic_DNA"/>
</dbReference>
<comment type="caution">
    <text evidence="2">The sequence shown here is derived from an EMBL/GenBank/DDBJ whole genome shotgun (WGS) entry which is preliminary data.</text>
</comment>
<feature type="domain" description="NADPH-dependent FMN reductase-like" evidence="1">
    <location>
        <begin position="2"/>
        <end position="131"/>
    </location>
</feature>
<dbReference type="PANTHER" id="PTHR30543">
    <property type="entry name" value="CHROMATE REDUCTASE"/>
    <property type="match status" value="1"/>
</dbReference>
<dbReference type="PANTHER" id="PTHR30543:SF21">
    <property type="entry name" value="NAD(P)H-DEPENDENT FMN REDUCTASE LOT6"/>
    <property type="match status" value="1"/>
</dbReference>
<organism evidence="2 3">
    <name type="scientific">Terrimesophilobacter mesophilus</name>
    <dbReference type="NCBI Taxonomy" id="433647"/>
    <lineage>
        <taxon>Bacteria</taxon>
        <taxon>Bacillati</taxon>
        <taxon>Actinomycetota</taxon>
        <taxon>Actinomycetes</taxon>
        <taxon>Micrococcales</taxon>
        <taxon>Microbacteriaceae</taxon>
        <taxon>Terrimesophilobacter</taxon>
    </lineage>
</organism>
<dbReference type="GO" id="GO:0010181">
    <property type="term" value="F:FMN binding"/>
    <property type="evidence" value="ECO:0007669"/>
    <property type="project" value="TreeGrafter"/>
</dbReference>
<evidence type="ECO:0000313" key="2">
    <source>
        <dbReference type="EMBL" id="TFB79919.1"/>
    </source>
</evidence>
<dbReference type="AlphaFoldDB" id="A0A4R8VAH9"/>
<keyword evidence="3" id="KW-1185">Reference proteome</keyword>
<reference evidence="2 3" key="1">
    <citation type="submission" date="2019-03" db="EMBL/GenBank/DDBJ databases">
        <title>Genomics of glacier-inhabiting Cryobacterium strains.</title>
        <authorList>
            <person name="Liu Q."/>
            <person name="Xin Y.-H."/>
        </authorList>
    </citation>
    <scope>NUCLEOTIDE SEQUENCE [LARGE SCALE GENOMIC DNA]</scope>
    <source>
        <strain evidence="2 3">CGMCC 1.10440</strain>
    </source>
</reference>
<dbReference type="Proteomes" id="UP000298488">
    <property type="component" value="Unassembled WGS sequence"/>
</dbReference>
<gene>
    <name evidence="2" type="ORF">E3N84_07590</name>
</gene>
<dbReference type="OrthoDB" id="9812295at2"/>
<evidence type="ECO:0000259" key="1">
    <source>
        <dbReference type="Pfam" id="PF03358"/>
    </source>
</evidence>
<dbReference type="Pfam" id="PF03358">
    <property type="entry name" value="FMN_red"/>
    <property type="match status" value="1"/>
</dbReference>
<dbReference type="InterPro" id="IPR050712">
    <property type="entry name" value="NAD(P)H-dep_reductase"/>
</dbReference>
<accession>A0A4R8VAH9</accession>
<name>A0A4R8VAH9_9MICO</name>
<proteinExistence type="predicted"/>
<dbReference type="InterPro" id="IPR005025">
    <property type="entry name" value="FMN_Rdtase-like_dom"/>
</dbReference>
<dbReference type="GO" id="GO:0016491">
    <property type="term" value="F:oxidoreductase activity"/>
    <property type="evidence" value="ECO:0007669"/>
    <property type="project" value="InterPro"/>
</dbReference>
<dbReference type="Gene3D" id="3.40.50.360">
    <property type="match status" value="1"/>
</dbReference>
<dbReference type="InterPro" id="IPR029039">
    <property type="entry name" value="Flavoprotein-like_sf"/>
</dbReference>
<dbReference type="GO" id="GO:0005829">
    <property type="term" value="C:cytosol"/>
    <property type="evidence" value="ECO:0007669"/>
    <property type="project" value="TreeGrafter"/>
</dbReference>